<dbReference type="Proteomes" id="UP000887565">
    <property type="component" value="Unplaced"/>
</dbReference>
<sequence length="65" mass="7648">MKDQVLEEREISRFQFRRFGQRVHVQSFAVGFPSENLTAFRVAHFARKTAKIIALESDVLWTFFG</sequence>
<proteinExistence type="predicted"/>
<organism evidence="1 2">
    <name type="scientific">Romanomermis culicivorax</name>
    <name type="common">Nematode worm</name>
    <dbReference type="NCBI Taxonomy" id="13658"/>
    <lineage>
        <taxon>Eukaryota</taxon>
        <taxon>Metazoa</taxon>
        <taxon>Ecdysozoa</taxon>
        <taxon>Nematoda</taxon>
        <taxon>Enoplea</taxon>
        <taxon>Dorylaimia</taxon>
        <taxon>Mermithida</taxon>
        <taxon>Mermithoidea</taxon>
        <taxon>Mermithidae</taxon>
        <taxon>Romanomermis</taxon>
    </lineage>
</organism>
<protein>
    <submittedName>
        <fullName evidence="2">Uncharacterized protein</fullName>
    </submittedName>
</protein>
<keyword evidence="1" id="KW-1185">Reference proteome</keyword>
<evidence type="ECO:0000313" key="1">
    <source>
        <dbReference type="Proteomes" id="UP000887565"/>
    </source>
</evidence>
<reference evidence="2" key="1">
    <citation type="submission" date="2022-11" db="UniProtKB">
        <authorList>
            <consortium name="WormBaseParasite"/>
        </authorList>
    </citation>
    <scope>IDENTIFICATION</scope>
</reference>
<evidence type="ECO:0000313" key="2">
    <source>
        <dbReference type="WBParaSite" id="nRc.2.0.1.t00047-RA"/>
    </source>
</evidence>
<dbReference type="WBParaSite" id="nRc.2.0.1.t00047-RA">
    <property type="protein sequence ID" value="nRc.2.0.1.t00047-RA"/>
    <property type="gene ID" value="nRc.2.0.1.g00047"/>
</dbReference>
<name>A0A915HF85_ROMCU</name>
<accession>A0A915HF85</accession>
<dbReference type="AlphaFoldDB" id="A0A915HF85"/>